<feature type="compositionally biased region" description="Basic and acidic residues" evidence="6">
    <location>
        <begin position="31"/>
        <end position="45"/>
    </location>
</feature>
<dbReference type="NCBIfam" id="TIGR02937">
    <property type="entry name" value="sigma70-ECF"/>
    <property type="match status" value="1"/>
</dbReference>
<sequence>MQECRNAPAPPSCVRSDAQTKGMTKVVSALVEHRSDPGDPSRRPATDPGGPEPDGVDDATRFTPAAQDRGGDAGPGADAYGADGYGYGTDDAYGYGTDEYGDNGYGSGDGYDPADAEQETSYAPVGQQRAEFGRHLEAHYPRLVAQLYAITLDAGQAHDLVQEAYARAWRKWGELVGRGDPADWVRRVAVSTSMRSWSALVGRVARRRRPPEIETMAPRAASLVGALHRISPAERRAVVLHHMVGMPVQEIAEIEHRPARRIEARLTRARLAVTEDMGDVFLDILGAHAGETP</sequence>
<name>F4CN24_PSEUX</name>
<dbReference type="EMBL" id="CP002593">
    <property type="protein sequence ID" value="AEA26037.1"/>
    <property type="molecule type" value="Genomic_DNA"/>
</dbReference>
<dbReference type="Gene3D" id="1.10.10.10">
    <property type="entry name" value="Winged helix-like DNA-binding domain superfamily/Winged helix DNA-binding domain"/>
    <property type="match status" value="1"/>
</dbReference>
<evidence type="ECO:0000256" key="2">
    <source>
        <dbReference type="ARBA" id="ARBA00023015"/>
    </source>
</evidence>
<dbReference type="HOGENOM" id="CLU_949529_0_0_11"/>
<dbReference type="Proteomes" id="UP000007809">
    <property type="component" value="Chromosome"/>
</dbReference>
<keyword evidence="5" id="KW-0804">Transcription</keyword>
<dbReference type="SUPFAM" id="SSF88946">
    <property type="entry name" value="Sigma2 domain of RNA polymerase sigma factors"/>
    <property type="match status" value="1"/>
</dbReference>
<dbReference type="SUPFAM" id="SSF88659">
    <property type="entry name" value="Sigma3 and sigma4 domains of RNA polymerase sigma factors"/>
    <property type="match status" value="1"/>
</dbReference>
<dbReference type="GO" id="GO:0016987">
    <property type="term" value="F:sigma factor activity"/>
    <property type="evidence" value="ECO:0007669"/>
    <property type="project" value="UniProtKB-KW"/>
</dbReference>
<dbReference type="InterPro" id="IPR013324">
    <property type="entry name" value="RNA_pol_sigma_r3/r4-like"/>
</dbReference>
<dbReference type="Gene3D" id="1.10.1740.10">
    <property type="match status" value="1"/>
</dbReference>
<reference evidence="9 10" key="1">
    <citation type="journal article" date="2011" name="J. Bacteriol.">
        <title>Genome sequence of the 1,4-dioxane-degrading Pseudonocardia dioxanivorans strain CB1190.</title>
        <authorList>
            <person name="Sales C.M."/>
            <person name="Mahendra S."/>
            <person name="Grostern A."/>
            <person name="Parales R.E."/>
            <person name="Goodwin L.A."/>
            <person name="Woyke T."/>
            <person name="Nolan M."/>
            <person name="Lapidus A."/>
            <person name="Chertkov O."/>
            <person name="Ovchinnikova G."/>
            <person name="Sczyrba A."/>
            <person name="Alvarez-Cohen L."/>
        </authorList>
    </citation>
    <scope>NUCLEOTIDE SEQUENCE [LARGE SCALE GENOMIC DNA]</scope>
    <source>
        <strain evidence="10">ATCC 55486 / DSM 44775 / JCM 13855 / CB1190</strain>
    </source>
</reference>
<accession>F4CN24</accession>
<gene>
    <name evidence="9" type="ordered locus">Psed_3869</name>
</gene>
<evidence type="ECO:0000256" key="3">
    <source>
        <dbReference type="ARBA" id="ARBA00023082"/>
    </source>
</evidence>
<evidence type="ECO:0000313" key="9">
    <source>
        <dbReference type="EMBL" id="AEA26037.1"/>
    </source>
</evidence>
<dbReference type="STRING" id="675635.Psed_3869"/>
<keyword evidence="10" id="KW-1185">Reference proteome</keyword>
<keyword evidence="4" id="KW-0238">DNA-binding</keyword>
<dbReference type="InterPro" id="IPR036388">
    <property type="entry name" value="WH-like_DNA-bd_sf"/>
</dbReference>
<dbReference type="AlphaFoldDB" id="F4CN24"/>
<keyword evidence="2" id="KW-0805">Transcription regulation</keyword>
<dbReference type="Pfam" id="PF04542">
    <property type="entry name" value="Sigma70_r2"/>
    <property type="match status" value="1"/>
</dbReference>
<dbReference type="PANTHER" id="PTHR43133:SF50">
    <property type="entry name" value="ECF RNA POLYMERASE SIGMA FACTOR SIGM"/>
    <property type="match status" value="1"/>
</dbReference>
<dbReference type="PANTHER" id="PTHR43133">
    <property type="entry name" value="RNA POLYMERASE ECF-TYPE SIGMA FACTO"/>
    <property type="match status" value="1"/>
</dbReference>
<proteinExistence type="inferred from homology"/>
<evidence type="ECO:0000259" key="8">
    <source>
        <dbReference type="Pfam" id="PF08281"/>
    </source>
</evidence>
<evidence type="ECO:0000313" key="10">
    <source>
        <dbReference type="Proteomes" id="UP000007809"/>
    </source>
</evidence>
<evidence type="ECO:0000256" key="4">
    <source>
        <dbReference type="ARBA" id="ARBA00023125"/>
    </source>
</evidence>
<evidence type="ECO:0000256" key="5">
    <source>
        <dbReference type="ARBA" id="ARBA00023163"/>
    </source>
</evidence>
<comment type="similarity">
    <text evidence="1">Belongs to the sigma-70 factor family. ECF subfamily.</text>
</comment>
<dbReference type="InterPro" id="IPR013325">
    <property type="entry name" value="RNA_pol_sigma_r2"/>
</dbReference>
<organism evidence="9 10">
    <name type="scientific">Pseudonocardia dioxanivorans (strain ATCC 55486 / DSM 44775 / JCM 13855 / CB1190)</name>
    <dbReference type="NCBI Taxonomy" id="675635"/>
    <lineage>
        <taxon>Bacteria</taxon>
        <taxon>Bacillati</taxon>
        <taxon>Actinomycetota</taxon>
        <taxon>Actinomycetes</taxon>
        <taxon>Pseudonocardiales</taxon>
        <taxon>Pseudonocardiaceae</taxon>
        <taxon>Pseudonocardia</taxon>
    </lineage>
</organism>
<keyword evidence="3" id="KW-0731">Sigma factor</keyword>
<dbReference type="GO" id="GO:0006352">
    <property type="term" value="P:DNA-templated transcription initiation"/>
    <property type="evidence" value="ECO:0007669"/>
    <property type="project" value="InterPro"/>
</dbReference>
<evidence type="ECO:0000259" key="7">
    <source>
        <dbReference type="Pfam" id="PF04542"/>
    </source>
</evidence>
<evidence type="ECO:0000256" key="6">
    <source>
        <dbReference type="SAM" id="MobiDB-lite"/>
    </source>
</evidence>
<dbReference type="InterPro" id="IPR007627">
    <property type="entry name" value="RNA_pol_sigma70_r2"/>
</dbReference>
<feature type="domain" description="RNA polymerase sigma factor 70 region 4 type 2" evidence="8">
    <location>
        <begin position="224"/>
        <end position="272"/>
    </location>
</feature>
<protein>
    <submittedName>
        <fullName evidence="9">RNA polymerase, sigma-24 subunit, ECF subfamily</fullName>
    </submittedName>
</protein>
<feature type="region of interest" description="Disordered" evidence="6">
    <location>
        <begin position="1"/>
        <end position="77"/>
    </location>
</feature>
<dbReference type="InterPro" id="IPR039425">
    <property type="entry name" value="RNA_pol_sigma-70-like"/>
</dbReference>
<feature type="domain" description="RNA polymerase sigma-70 region 2" evidence="7">
    <location>
        <begin position="137"/>
        <end position="197"/>
    </location>
</feature>
<evidence type="ECO:0000256" key="1">
    <source>
        <dbReference type="ARBA" id="ARBA00010641"/>
    </source>
</evidence>
<dbReference type="KEGG" id="pdx:Psed_3869"/>
<dbReference type="Pfam" id="PF08281">
    <property type="entry name" value="Sigma70_r4_2"/>
    <property type="match status" value="1"/>
</dbReference>
<dbReference type="GO" id="GO:0003677">
    <property type="term" value="F:DNA binding"/>
    <property type="evidence" value="ECO:0007669"/>
    <property type="project" value="UniProtKB-KW"/>
</dbReference>
<dbReference type="InterPro" id="IPR013249">
    <property type="entry name" value="RNA_pol_sigma70_r4_t2"/>
</dbReference>
<dbReference type="eggNOG" id="COG1595">
    <property type="taxonomic scope" value="Bacteria"/>
</dbReference>
<dbReference type="InterPro" id="IPR014284">
    <property type="entry name" value="RNA_pol_sigma-70_dom"/>
</dbReference>